<dbReference type="EMBL" id="KK198755">
    <property type="protein sequence ID" value="KCW79305.1"/>
    <property type="molecule type" value="Genomic_DNA"/>
</dbReference>
<dbReference type="AlphaFoldDB" id="A0A059CN05"/>
<name>A0A059CN05_EUCGR</name>
<accession>A0A059CN05</accession>
<protein>
    <submittedName>
        <fullName evidence="1">Uncharacterized protein</fullName>
    </submittedName>
</protein>
<dbReference type="InParanoid" id="A0A059CN05"/>
<reference evidence="1" key="1">
    <citation type="submission" date="2013-07" db="EMBL/GenBank/DDBJ databases">
        <title>The genome of Eucalyptus grandis.</title>
        <authorList>
            <person name="Schmutz J."/>
            <person name="Hayes R."/>
            <person name="Myburg A."/>
            <person name="Tuskan G."/>
            <person name="Grattapaglia D."/>
            <person name="Rokhsar D.S."/>
        </authorList>
    </citation>
    <scope>NUCLEOTIDE SEQUENCE</scope>
    <source>
        <tissue evidence="1">Leaf extractions</tissue>
    </source>
</reference>
<sequence length="74" mass="8773">MLWIPTTQLTSHYNKRAERVTCARNRLSKLSPEERVSTHATKFNCIINHHLRKNPLFRPSPFSPTFLWLGQKRN</sequence>
<evidence type="ECO:0000313" key="1">
    <source>
        <dbReference type="EMBL" id="KCW79305.1"/>
    </source>
</evidence>
<organism evidence="1">
    <name type="scientific">Eucalyptus grandis</name>
    <name type="common">Flooded gum</name>
    <dbReference type="NCBI Taxonomy" id="71139"/>
    <lineage>
        <taxon>Eukaryota</taxon>
        <taxon>Viridiplantae</taxon>
        <taxon>Streptophyta</taxon>
        <taxon>Embryophyta</taxon>
        <taxon>Tracheophyta</taxon>
        <taxon>Spermatophyta</taxon>
        <taxon>Magnoliopsida</taxon>
        <taxon>eudicotyledons</taxon>
        <taxon>Gunneridae</taxon>
        <taxon>Pentapetalae</taxon>
        <taxon>rosids</taxon>
        <taxon>malvids</taxon>
        <taxon>Myrtales</taxon>
        <taxon>Myrtaceae</taxon>
        <taxon>Myrtoideae</taxon>
        <taxon>Eucalypteae</taxon>
        <taxon>Eucalyptus</taxon>
    </lineage>
</organism>
<proteinExistence type="predicted"/>
<dbReference type="Gramene" id="KCW79305">
    <property type="protein sequence ID" value="KCW79305"/>
    <property type="gene ID" value="EUGRSUZ_C00727"/>
</dbReference>
<gene>
    <name evidence="1" type="ORF">EUGRSUZ_C00727</name>
</gene>